<gene>
    <name evidence="1" type="ORF">Vau01_007420</name>
</gene>
<name>A0A8J3Z0Y3_9ACTN</name>
<reference evidence="1" key="1">
    <citation type="submission" date="2021-01" db="EMBL/GenBank/DDBJ databases">
        <title>Whole genome shotgun sequence of Virgisporangium aurantiacum NBRC 16421.</title>
        <authorList>
            <person name="Komaki H."/>
            <person name="Tamura T."/>
        </authorList>
    </citation>
    <scope>NUCLEOTIDE SEQUENCE</scope>
    <source>
        <strain evidence="1">NBRC 16421</strain>
    </source>
</reference>
<dbReference type="InterPro" id="IPR046251">
    <property type="entry name" value="DUF6284"/>
</dbReference>
<proteinExistence type="predicted"/>
<dbReference type="EMBL" id="BOPG01000005">
    <property type="protein sequence ID" value="GIJ53226.1"/>
    <property type="molecule type" value="Genomic_DNA"/>
</dbReference>
<protein>
    <submittedName>
        <fullName evidence="1">Uncharacterized protein</fullName>
    </submittedName>
</protein>
<evidence type="ECO:0000313" key="2">
    <source>
        <dbReference type="Proteomes" id="UP000612585"/>
    </source>
</evidence>
<comment type="caution">
    <text evidence="1">The sequence shown here is derived from an EMBL/GenBank/DDBJ whole genome shotgun (WGS) entry which is preliminary data.</text>
</comment>
<dbReference type="Proteomes" id="UP000612585">
    <property type="component" value="Unassembled WGS sequence"/>
</dbReference>
<dbReference type="RefSeq" id="WP_203987181.1">
    <property type="nucleotide sequence ID" value="NZ_BOPG01000005.1"/>
</dbReference>
<dbReference type="AlphaFoldDB" id="A0A8J3Z0Y3"/>
<dbReference type="Pfam" id="PF19801">
    <property type="entry name" value="DUF6284"/>
    <property type="match status" value="1"/>
</dbReference>
<accession>A0A8J3Z0Y3</accession>
<organism evidence="1 2">
    <name type="scientific">Virgisporangium aurantiacum</name>
    <dbReference type="NCBI Taxonomy" id="175570"/>
    <lineage>
        <taxon>Bacteria</taxon>
        <taxon>Bacillati</taxon>
        <taxon>Actinomycetota</taxon>
        <taxon>Actinomycetes</taxon>
        <taxon>Micromonosporales</taxon>
        <taxon>Micromonosporaceae</taxon>
        <taxon>Virgisporangium</taxon>
    </lineage>
</organism>
<sequence length="80" mass="9044">MATDPDLDGPTDNDLAEIEAEWPLIEAELALLDAEIHLLTARGGPSPLDWRRLRRAEDRVTREATAYAARRRPVRLRRAA</sequence>
<evidence type="ECO:0000313" key="1">
    <source>
        <dbReference type="EMBL" id="GIJ53226.1"/>
    </source>
</evidence>
<keyword evidence="2" id="KW-1185">Reference proteome</keyword>